<dbReference type="Pfam" id="PF08163">
    <property type="entry name" value="DNAPKcs_CC3"/>
    <property type="match status" value="1"/>
</dbReference>
<evidence type="ECO:0000313" key="4">
    <source>
        <dbReference type="EMBL" id="KAF7989436.1"/>
    </source>
</evidence>
<accession>A0A834XNS2</accession>
<dbReference type="PANTHER" id="PTHR11139:SF68">
    <property type="entry name" value="DNA-DEPENDENT PROTEIN KINASE CATALYTIC SUBUNIT"/>
    <property type="match status" value="1"/>
</dbReference>
<dbReference type="InterPro" id="IPR045581">
    <property type="entry name" value="DNAPKcs_CC5"/>
</dbReference>
<gene>
    <name evidence="4" type="ORF">HCN44_008110</name>
</gene>
<keyword evidence="5" id="KW-1185">Reference proteome</keyword>
<dbReference type="Gene3D" id="1.10.1070.11">
    <property type="entry name" value="Phosphatidylinositol 3-/4-kinase, catalytic domain"/>
    <property type="match status" value="1"/>
</dbReference>
<evidence type="ECO:0000259" key="2">
    <source>
        <dbReference type="PROSITE" id="PS51189"/>
    </source>
</evidence>
<dbReference type="InterPro" id="IPR014009">
    <property type="entry name" value="PIK_FAT"/>
</dbReference>
<proteinExistence type="predicted"/>
<dbReference type="PROSITE" id="PS51189">
    <property type="entry name" value="FAT"/>
    <property type="match status" value="1"/>
</dbReference>
<dbReference type="PROSITE" id="PS51190">
    <property type="entry name" value="FATC"/>
    <property type="match status" value="1"/>
</dbReference>
<dbReference type="Pfam" id="PF20500">
    <property type="entry name" value="DNA-PKcs_N"/>
    <property type="match status" value="1"/>
</dbReference>
<evidence type="ECO:0000313" key="5">
    <source>
        <dbReference type="Proteomes" id="UP000639338"/>
    </source>
</evidence>
<dbReference type="InterPro" id="IPR046803">
    <property type="entry name" value="DNAPKcs_CC1-2"/>
</dbReference>
<dbReference type="PANTHER" id="PTHR11139">
    <property type="entry name" value="ATAXIA TELANGIECTASIA MUTATED ATM -RELATED"/>
    <property type="match status" value="1"/>
</dbReference>
<dbReference type="SMART" id="SM01344">
    <property type="entry name" value="NUC194"/>
    <property type="match status" value="1"/>
</dbReference>
<protein>
    <recommendedName>
        <fullName evidence="6">Non-specific serine/threonine protein kinase</fullName>
    </recommendedName>
</protein>
<dbReference type="InterPro" id="IPR000403">
    <property type="entry name" value="PI3/4_kinase_cat_dom"/>
</dbReference>
<dbReference type="SUPFAM" id="SSF48371">
    <property type="entry name" value="ARM repeat"/>
    <property type="match status" value="1"/>
</dbReference>
<reference evidence="4 5" key="1">
    <citation type="submission" date="2020-08" db="EMBL/GenBank/DDBJ databases">
        <title>Aphidius gifuensis genome sequencing and assembly.</title>
        <authorList>
            <person name="Du Z."/>
        </authorList>
    </citation>
    <scope>NUCLEOTIDE SEQUENCE [LARGE SCALE GENOMIC DNA]</scope>
    <source>
        <strain evidence="4">YNYX2018</strain>
        <tissue evidence="4">Adults</tissue>
    </source>
</reference>
<dbReference type="Pfam" id="PF00454">
    <property type="entry name" value="PI3_PI4_kinase"/>
    <property type="match status" value="1"/>
</dbReference>
<dbReference type="Pfam" id="PF20502">
    <property type="entry name" value="DNAPKcs_CC1-2"/>
    <property type="match status" value="2"/>
</dbReference>
<dbReference type="InterPro" id="IPR012582">
    <property type="entry name" value="DNAPKcs_CC3"/>
</dbReference>
<organism evidence="4 5">
    <name type="scientific">Aphidius gifuensis</name>
    <name type="common">Parasitoid wasp</name>
    <dbReference type="NCBI Taxonomy" id="684658"/>
    <lineage>
        <taxon>Eukaryota</taxon>
        <taxon>Metazoa</taxon>
        <taxon>Ecdysozoa</taxon>
        <taxon>Arthropoda</taxon>
        <taxon>Hexapoda</taxon>
        <taxon>Insecta</taxon>
        <taxon>Pterygota</taxon>
        <taxon>Neoptera</taxon>
        <taxon>Endopterygota</taxon>
        <taxon>Hymenoptera</taxon>
        <taxon>Apocrita</taxon>
        <taxon>Ichneumonoidea</taxon>
        <taxon>Braconidae</taxon>
        <taxon>Aphidiinae</taxon>
        <taxon>Aphidius</taxon>
    </lineage>
</organism>
<dbReference type="InterPro" id="IPR003152">
    <property type="entry name" value="FATC_dom"/>
</dbReference>
<dbReference type="OrthoDB" id="431717at2759"/>
<dbReference type="Proteomes" id="UP000639338">
    <property type="component" value="Unassembled WGS sequence"/>
</dbReference>
<dbReference type="Gene3D" id="3.30.1010.10">
    <property type="entry name" value="Phosphatidylinositol 3-kinase Catalytic Subunit, Chain A, domain 4"/>
    <property type="match status" value="1"/>
</dbReference>
<evidence type="ECO:0008006" key="6">
    <source>
        <dbReference type="Google" id="ProtNLM"/>
    </source>
</evidence>
<dbReference type="GO" id="GO:0006303">
    <property type="term" value="P:double-strand break repair via nonhomologous end joining"/>
    <property type="evidence" value="ECO:0007669"/>
    <property type="project" value="InterPro"/>
</dbReference>
<dbReference type="InterPro" id="IPR050517">
    <property type="entry name" value="DDR_Repair_Kinase"/>
</dbReference>
<dbReference type="GO" id="GO:0004674">
    <property type="term" value="F:protein serine/threonine kinase activity"/>
    <property type="evidence" value="ECO:0007669"/>
    <property type="project" value="TreeGrafter"/>
</dbReference>
<feature type="domain" description="PI3K/PI4K catalytic" evidence="1">
    <location>
        <begin position="3389"/>
        <end position="3720"/>
    </location>
</feature>
<dbReference type="SMART" id="SM01343">
    <property type="entry name" value="FATC"/>
    <property type="match status" value="1"/>
</dbReference>
<dbReference type="InterPro" id="IPR036940">
    <property type="entry name" value="PI3/4_kinase_cat_sf"/>
</dbReference>
<comment type="caution">
    <text evidence="4">The sequence shown here is derived from an EMBL/GenBank/DDBJ whole genome shotgun (WGS) entry which is preliminary data.</text>
</comment>
<dbReference type="GO" id="GO:0000723">
    <property type="term" value="P:telomere maintenance"/>
    <property type="evidence" value="ECO:0007669"/>
    <property type="project" value="TreeGrafter"/>
</dbReference>
<evidence type="ECO:0000259" key="1">
    <source>
        <dbReference type="PROSITE" id="PS50290"/>
    </source>
</evidence>
<feature type="domain" description="FATC" evidence="3">
    <location>
        <begin position="3749"/>
        <end position="3781"/>
    </location>
</feature>
<dbReference type="SUPFAM" id="SSF56112">
    <property type="entry name" value="Protein kinase-like (PK-like)"/>
    <property type="match status" value="1"/>
</dbReference>
<dbReference type="GO" id="GO:0005634">
    <property type="term" value="C:nucleus"/>
    <property type="evidence" value="ECO:0007669"/>
    <property type="project" value="InterPro"/>
</dbReference>
<dbReference type="Pfam" id="PF19704">
    <property type="entry name" value="DNAPKcs_CC5"/>
    <property type="match status" value="2"/>
</dbReference>
<dbReference type="InterPro" id="IPR016024">
    <property type="entry name" value="ARM-type_fold"/>
</dbReference>
<dbReference type="EMBL" id="JACMRX010000005">
    <property type="protein sequence ID" value="KAF7989436.1"/>
    <property type="molecule type" value="Genomic_DNA"/>
</dbReference>
<sequence>MESVTIFMEIFSRLWMEKNHAELNRLLSDAPTKYFRDPPIDRKDLILKQLMDSNDGLLKFLKIEVNQQNYSAELGSCLKQATEVISFLIDEYQNVFEPYANPTIELCAYILKVNSTYYMKRSAMRVFIQILDKFPDTDLSLDVVVETFMKKIHFYNKKQQALLLRTLCCIAKHHPDNEKIINSEKRIKMLLMNSLDLSCQDVKKNGYATFQFSIESLTDIYHSFPIDNTEGQKLYEIIKQISDFTKEPNKNQFLVIESLIIFMIQMMPSFQEFIKNDYKYWNVFFHKLIDNKIHIDLVIQALKIYYNVMGNILNGEAIDDNIILLDDLKTSFEEKLKKEYVDHSHQRVDVIGYSQLAETIKKQFGNREVEMMFELVSKRASYLFANQDITVQQFEDIAVYQEAISEIFIHMTTVTMNQIKKLTKLTSLIIKRFAELPEILRVHSIDSLKKTIVNVFKLKPFLFKEFIDAIIYDGIIWSCSHTLYIDAQLSRDVFNSKKGPISYKNYLQLWKGLMDNFQDNIEVYNRQYVVDEIIDTFIKLSTKLNLKIKTKNDHFDPALADVAENESDYRIFLNMIDLYDEILGFISPALWTNKMPEFLYKIIRASYKSPLISGFYQIANRVIQSSQIFDDFNDDDDTELFNSVLEYLLNAINKVDKYPLELQIVVIKLILQSPIIFVPHFIDRVDEIFKISFTIGLDDCDLANDTLDTLDRYMSTKNTLKYENIIKKILPSLNLYLKSKESLEINQDKLSLVGKRMQKNIDGFEKLQNRILLLFGKIDSSLMIEFLHNESQHTNASWDDKNLLEYSMTFPDGSLDVYLDTLLPRIIDLSLNSSDRRTKVAASEVLYSITAIILGKTVHFLASNPDRYSSFYKLLCPSLLKLGCDSDDVVKQLFNPLTFQITHWLSNRLMYNSPASYHLIDSLFDGLCDESNSLTRDFSGILLGEFAKWTIKQSSDRYILDKSNFINTIVRNIKNFSLHSWNHRRIAAAIGFNHLYKILRENEKVVDVYWLEFLYCFVKSMDGCLEKCIKNVLGHIERVLIEKSDIFLTTNKHRMVPYEFAGGTLIDAMNWLLIQCGKLHKNAVQYVMILFENLSSKIEYLISPKDVITRFIDTNGFQQFENIILGNLNNFTVKMTENYLNNLSNTLNLCIWLIQNNFIEANLLFSSLNPRNLVIFNCIKNLITSVDKMSLLQCETLIIALDFIAMILEIDIDNKKEAMKIIFQANLFSFATKCALVPQTVGFDMKNILLTEQLMSKLEKLFVIGKNCLVDGQMIMMMEQIDGEIKNNFSWCDAFSFYDIVSTFKNPIDIRVINGLILLQKCNCLDGLDLGYQINAEKSNKLKEIFKVLKYQNNDENKCMDIDEQNKQYLNNCLELFLHNQVPFVAVKKCILNKTKLLRYDNIVVSHGDYFFNTFHDVLIRCSLVNIDETIKALVDIIHTEADTVIFLLEAITLFLEHQKTKYHEEIKKFSHIVFCNFKNFYKMINSPVRANSFNNICRIIIQFLDNPSDVRHKYPEFYLWILNELSENSDLSEKTRIINDFIVCLTTENSEDDPRLLLILKMLKNHCKIRTQTEKNILESMKLTECFETLMKMLPITKTIIIFETAINFSLIIDKYSLNNTTLNHLNCYFNLISSSNALKSLNLVYQLFMSHHVSTERLNMLKNFIIPSFKACSSITIEKFFEQNIYELFKTINENSLDNPIDFENTVISKIGTYNILEYLFFKVDEKIVNKADGVISLNAFAGEGSTKQLTEQIFKTTLNVRKLNNSNTIINKEYMRLLHCAAYNCSIIITSKSSDSKYYLSLFAENAKRDQFIWSKIIDCNKQYVLSQTFKEYPKKRKEVLNFKASLKNNEKYHSADNSSSCIKNYNLTSSTLAEDIYEYDLSEAVVMKNSSDNGFLLSLEEDDLNNHECMYQICAILKHMIDNKFESIKTKPNWLDCFIGSMFSEHYNVRLFLLKVILNNQQIFKKVAERIIEPIIDIVIKILNEGNLNYIVTDCILVLVDWSDIAIPKNTGIQKANALFELFAEKIEAGTTTECIVRNNFNILDLLVKAWVDILEVPLALDKKIIDKPTRGIRIILIILSSNMAGKLIARQDVMDFLITYLEKNWRYNEEDVLRSCESIGLFLKASESIDNFGNYKTTIVDKLNTAFGAIREPTRLVKCINSVCNAYPIISKYFQEFVLRNHLKLAPLHKAKSMEVFYHMIPSMNDQEILQEMRHLKFNSLLNDKVLHCELICLKIIQRLVTILNAENYIPFAKLASGYSQHDNQEHRQITYQIFINVYKKYSKNNPIDCHEKILIDLSKEILLPGILETTESLKEMLIKFWTEEIQFSENCPDRIIDIFDIYSPSVEHDFLTFFGIIFLYLSRKSPDYDKKLFAPLDANCNQQNYNIVVSWRRKNLAHKIPLFANSYASQYTQRSTLSTMDNFIATNDGFMLRATQAPNFVDTFINDAVPETSENTTLPDEHVFKIPKTQFNNITSKRFTKSDDLKIKHKHIPDNYSRKEKIHRQVMKQRTDVKLNRTYRYGDFPDTEITHESILNPLQELIKKDKILCKNFIVSLINSVINRLASSRQQGVREKYQNFIENISKKLSLVLKNYRGNDLIIPAVFEILIYNENIKFDTNLIAHVATSAGLDSLGALLLEKKLLKEPDDEPPPLKRRRVVEPFDDSNKIDQWIQLAELYASVDDVDIFLSIFQNHIAGIELHKAAKLRAACKWNQALGAYELAQASETKAIKRHCQQEIYECLARLSNWDILTQRIDKDFGNNKNLKDFLDVAKLPDEGWVTPWYFQSQMYLYQNNPNDGNNQFFDQVNELKKHPDYKDILHELFSHELVFFWTLDSQEETKDLIRKASTKIREQWIQLSNFSLQLKIKQIIKLRGLANVDMITKVNKNLSNIDEVLLRYWSHSHPTQHDDLLSWDIHLNHRLNFGRLLKHEMQHRDDNSQQDNLADAIDESIIKQLLSMSDAALKQKNLGLTSRCFDNVEYYEKTKEFKSEFILKKAEAGLQEAICDKENIQGYFKAWKRCRTILKIPGDSLKRHVKISTLHLLSDISLSLKEFSVENQQDARRILEKIGEINDYDIYSLEKLKEACNIAEDYGVDDNEIANCHLKILKYCYMKIIDGDVSLELLKNFVKSTLKAMACGSQEAGQYFPCLLKSKYLNDQEVINIFKEGCMNISSWRFLPWQPQLLFHLSSNLESIISPIITRLVQDYPNALVYSFHVLSDTNPDLEDSIPFLRIKQLLSCQKVEKFIEAMNYLVRPELYLEYHLKDLLENLHLGTYTVVDRLKKKIYQNNDTDIHGNLYKTIVNKYRNDIELIKDMEIDNIKNHVYKIMTDLKRSLLTKANSEYLEDYSPWLNNFTCSELEIPGQYTGYKKPLPKYHAKITKIESKIQVMTSLRRPIKITMVGNDAKNYNFLVKFGEDLGLDEIIEQVFVTMNDILKSNSACSQRHLSIDTYKVIPFSGSLGLIQWIDGTKTLQDYINFSASNSEKNELEMVLREYEEWIHQASPDSVNIVTQYKEALFKYDAEDVIDKMNSLINRTNSNLIRRTFVKINSTLEGFMFAKKNFIITYAIMCAAQWILGIGDRHLKNILISIDSGRCIGIDFNSAFGGGIDQSVPELVPFRLTNQITSLMKPFNEHDLFAMTMIHVIKALRDGKGPILASIDGIAHHKLSKVESTQQLVKSDSDEWFSDKKINVVLKKLNGGKPSMITLEELEIKHRDKYWNRYQNIVEGFHCDAVRLKMNDETSMSPENQVQCLLEQATDLNILGRAYGPWMPWL</sequence>
<dbReference type="InterPro" id="IPR046804">
    <property type="entry name" value="DNA-PKcs_N"/>
</dbReference>
<dbReference type="Pfam" id="PF02260">
    <property type="entry name" value="FATC"/>
    <property type="match status" value="1"/>
</dbReference>
<dbReference type="InterPro" id="IPR011009">
    <property type="entry name" value="Kinase-like_dom_sf"/>
</dbReference>
<dbReference type="PROSITE" id="PS50290">
    <property type="entry name" value="PI3_4_KINASE_3"/>
    <property type="match status" value="1"/>
</dbReference>
<dbReference type="SMART" id="SM00146">
    <property type="entry name" value="PI3Kc"/>
    <property type="match status" value="1"/>
</dbReference>
<name>A0A834XNS2_APHGI</name>
<feature type="domain" description="FAT" evidence="2">
    <location>
        <begin position="2626"/>
        <end position="3227"/>
    </location>
</feature>
<evidence type="ECO:0000259" key="3">
    <source>
        <dbReference type="PROSITE" id="PS51190"/>
    </source>
</evidence>